<accession>A0A4Y5P1Z0</accession>
<keyword evidence="1" id="KW-1133">Transmembrane helix</keyword>
<evidence type="ECO:0000256" key="1">
    <source>
        <dbReference type="SAM" id="Phobius"/>
    </source>
</evidence>
<gene>
    <name evidence="2" type="ORF">AAS21_gp125</name>
</gene>
<sequence length="59" mass="6677">MVKPDILEAVIIAVAILAVVSAMFLPLSYAFIVSFCLIILDWVLLTYKEYRNTRNVTSK</sequence>
<name>A0A4Y5P1Z0_9CAUD</name>
<protein>
    <submittedName>
        <fullName evidence="2">Uncharacterized protein</fullName>
    </submittedName>
</protein>
<feature type="transmembrane region" description="Helical" evidence="1">
    <location>
        <begin position="7"/>
        <end position="24"/>
    </location>
</feature>
<evidence type="ECO:0000313" key="2">
    <source>
        <dbReference type="EMBL" id="QCW23863.1"/>
    </source>
</evidence>
<dbReference type="Proteomes" id="UP000308921">
    <property type="component" value="Segment"/>
</dbReference>
<keyword evidence="3" id="KW-1185">Reference proteome</keyword>
<keyword evidence="1" id="KW-0472">Membrane</keyword>
<organism evidence="2 3">
    <name type="scientific">Pantoea phage vB_PagS_AAS21</name>
    <dbReference type="NCBI Taxonomy" id="2575261"/>
    <lineage>
        <taxon>Viruses</taxon>
        <taxon>Duplodnaviria</taxon>
        <taxon>Heunggongvirae</taxon>
        <taxon>Uroviricota</taxon>
        <taxon>Caudoviricetes</taxon>
        <taxon>Demerecviridae</taxon>
        <taxon>Keyvirus</taxon>
        <taxon>Keyvirus AAS21</taxon>
    </lineage>
</organism>
<reference evidence="2 3" key="1">
    <citation type="submission" date="2019-04" db="EMBL/GenBank/DDBJ databases">
        <title>Complete genome sequence of Pantoea bacteriophage vB_PagS_AAS21.</title>
        <authorList>
            <person name="Truncaite L."/>
            <person name="Simoliuniene M."/>
            <person name="Zajanckauskaite A."/>
            <person name="Meskys R."/>
            <person name="Simoliunas E."/>
        </authorList>
    </citation>
    <scope>NUCLEOTIDE SEQUENCE [LARGE SCALE GENOMIC DNA]</scope>
</reference>
<proteinExistence type="predicted"/>
<dbReference type="EMBL" id="MK770119">
    <property type="protein sequence ID" value="QCW23863.1"/>
    <property type="molecule type" value="Genomic_DNA"/>
</dbReference>
<keyword evidence="1" id="KW-0812">Transmembrane</keyword>
<evidence type="ECO:0000313" key="3">
    <source>
        <dbReference type="Proteomes" id="UP000308921"/>
    </source>
</evidence>